<keyword evidence="1" id="KW-0449">Lipoprotein</keyword>
<dbReference type="KEGG" id="sphh:SDAV_00246"/>
<reference evidence="2" key="1">
    <citation type="submission" date="2018-07" db="EMBL/GenBank/DDBJ databases">
        <title>Complete Genome Sequence of Spiroplasma phoeniceum.</title>
        <authorList>
            <person name="Davis R.E."/>
            <person name="Shao J.Y."/>
            <person name="Zhao Y."/>
            <person name="Silver A."/>
            <person name="Stump z."/>
            <person name="Gasparich G."/>
        </authorList>
    </citation>
    <scope>NUCLEOTIDE SEQUENCE [LARGE SCALE GENOMIC DNA]</scope>
    <source>
        <strain evidence="2">P40</strain>
    </source>
</reference>
<proteinExistence type="predicted"/>
<keyword evidence="2" id="KW-1185">Reference proteome</keyword>
<evidence type="ECO:0000313" key="2">
    <source>
        <dbReference type="Proteomes" id="UP000253689"/>
    </source>
</evidence>
<gene>
    <name evidence="1" type="ORF">SDAV_00246</name>
</gene>
<dbReference type="RefSeq" id="WP_245938440.1">
    <property type="nucleotide sequence ID" value="NZ_CP031088.1"/>
</dbReference>
<dbReference type="EMBL" id="CP031088">
    <property type="protein sequence ID" value="AXF95241.1"/>
    <property type="molecule type" value="Genomic_DNA"/>
</dbReference>
<dbReference type="AlphaFoldDB" id="A0A345DM03"/>
<protein>
    <submittedName>
        <fullName evidence="1">P40, predicted lipoprotein</fullName>
    </submittedName>
</protein>
<accession>A0A345DM03</accession>
<sequence>MQAKIDPTPTPVQQNLSELIKTTDLGNIINNNDDTIFSAVNQKNGNVIDDFSQIEITKKDNHSSTLTAKKYSKSYTSSVDVTYNVVPATTVDLKIDVTPTSSTATIIKDYLGQIDTSNLTNPVNTFYYANSESVITMIKPTASSVITVMVYGCDDKWNKISQSSNIDPSNGIKLDGSQLATTNGKYVVELSDNLGHTNGLYKKNRV</sequence>
<evidence type="ECO:0000313" key="1">
    <source>
        <dbReference type="EMBL" id="AXF95241.1"/>
    </source>
</evidence>
<organism evidence="1 2">
    <name type="scientific">Spiroplasma phoeniceum P40</name>
    <dbReference type="NCBI Taxonomy" id="1276259"/>
    <lineage>
        <taxon>Bacteria</taxon>
        <taxon>Bacillati</taxon>
        <taxon>Mycoplasmatota</taxon>
        <taxon>Mollicutes</taxon>
        <taxon>Entomoplasmatales</taxon>
        <taxon>Spiroplasmataceae</taxon>
        <taxon>Spiroplasma</taxon>
    </lineage>
</organism>
<dbReference type="Proteomes" id="UP000253689">
    <property type="component" value="Chromosome"/>
</dbReference>
<name>A0A345DM03_9MOLU</name>